<proteinExistence type="predicted"/>
<sequence>MKTINFITLLLLCPITIFSQQTKKPYFQQTVNYAIDVELNDKLHQLNASETIEYTNNSPDKLEYIYFHIWPNAYKKYNTALGKQKLENGETRFYHAKDEELGFIDGLNFTSKGKVLEWEYDFKNEDICRVFLAETLLPGETVEISTPFSVKLPKGIFSRLGHMGESYQITQWYPKPAVYDKDGWHQMPYLDQGEFYSEYGTFDVKITLPKNYIVGATGDLINGEKELEWLSLKAIETATKIETFDDTDLAFPLSNDTLKTLNYHQENVHDFAWFADKRYHVLKGEVELPHSKEKVTTWAMFTNNEAYLWKKSIEYLNDAIYYYSLWNGDYPYKQVTAVDGALSAGGGMEYPNVTVIGESGNDFGLETVIMHEVGHNWFYGILGSNERDHPWMDEGLNSLNENRYIETKYPNAKLLPVDSGITPLLRFFDLADYKHKASYELLYTTNARLNKDQAIEEKSANYTSMNYGGIVYSKTAIVFDYLLAYLGEEIFDKCMHHYFDEWKFKHPQPQDLRAIFEEETGKDLSWFFDDIIKTTKKIDYKITTTKKDTSNAENILLKVKNNGKINGPFSVSGIKNNEIVHTQWYEPIGNKKLLTFKKGDYSHFKIDANLDIPEINRKNNTLKTKGLFKTMEPFRLQLMGSTENPNKTQLFFTPIAGWNTNDNFMLGTAFYNSTIPSKKFEYVIAPLYAFGSKNLNGYANAFYHIMPNSLFQDVAIGIKSSSFSYLNFNKPNNDEIQALEYYKIAPQINFEFKKRNPRQFNSFNINYQFVNIIEEVANYDRDADGNAFYTLDFEDYYVNNLSFILKSKHPINPFLVTVNTQQSTNFVKLNLEANYRFAYRKPKTGLDIRLFVGRFLYNNNASIRFNYNLSGNSDYMYDHILLARNTTDGYLNQQAMITDGGFKNYTTIPSANKWLNAINIKSTLPLRFIGLYADAGLSGYTARDFKGNEVDEVSNVAYNFGATLIVVPNIFEIYFPIKMSSELNQLKYSEKIRFSLNLYTIKPFEMVRNLDL</sequence>
<dbReference type="CDD" id="cd09604">
    <property type="entry name" value="M1_APN_like"/>
    <property type="match status" value="1"/>
</dbReference>
<feature type="active site" description="Proton donor" evidence="1">
    <location>
        <position position="472"/>
    </location>
</feature>
<gene>
    <name evidence="4" type="ORF">FRY74_02370</name>
</gene>
<feature type="active site" description="Proton acceptor" evidence="1">
    <location>
        <position position="372"/>
    </location>
</feature>
<keyword evidence="2" id="KW-0479">Metal-binding</keyword>
<dbReference type="InterPro" id="IPR034015">
    <property type="entry name" value="M1_LTA4H"/>
</dbReference>
<dbReference type="GO" id="GO:0008270">
    <property type="term" value="F:zinc ion binding"/>
    <property type="evidence" value="ECO:0007669"/>
    <property type="project" value="InterPro"/>
</dbReference>
<feature type="domain" description="Peptidase M1 membrane alanine aminopeptidase" evidence="3">
    <location>
        <begin position="326"/>
        <end position="529"/>
    </location>
</feature>
<organism evidence="4 5">
    <name type="scientific">Vicingus serpentipes</name>
    <dbReference type="NCBI Taxonomy" id="1926625"/>
    <lineage>
        <taxon>Bacteria</taxon>
        <taxon>Pseudomonadati</taxon>
        <taxon>Bacteroidota</taxon>
        <taxon>Flavobacteriia</taxon>
        <taxon>Flavobacteriales</taxon>
        <taxon>Vicingaceae</taxon>
        <taxon>Vicingus</taxon>
    </lineage>
</organism>
<name>A0A5C6RZJ0_9FLAO</name>
<dbReference type="AlphaFoldDB" id="A0A5C6RZJ0"/>
<protein>
    <submittedName>
        <fullName evidence="4">M1 family metallopeptidase</fullName>
    </submittedName>
</protein>
<evidence type="ECO:0000313" key="5">
    <source>
        <dbReference type="Proteomes" id="UP000321721"/>
    </source>
</evidence>
<dbReference type="InterPro" id="IPR014782">
    <property type="entry name" value="Peptidase_M1_dom"/>
</dbReference>
<evidence type="ECO:0000259" key="3">
    <source>
        <dbReference type="Pfam" id="PF01433"/>
    </source>
</evidence>
<accession>A0A5C6RZJ0</accession>
<dbReference type="Pfam" id="PF01433">
    <property type="entry name" value="Peptidase_M1"/>
    <property type="match status" value="1"/>
</dbReference>
<feature type="binding site" evidence="2">
    <location>
        <position position="394"/>
    </location>
    <ligand>
        <name>Zn(2+)</name>
        <dbReference type="ChEBI" id="CHEBI:29105"/>
        <note>catalytic</note>
    </ligand>
</feature>
<dbReference type="EMBL" id="VOOS01000001">
    <property type="protein sequence ID" value="TXB67050.1"/>
    <property type="molecule type" value="Genomic_DNA"/>
</dbReference>
<dbReference type="RefSeq" id="WP_147098238.1">
    <property type="nucleotide sequence ID" value="NZ_VOOS01000001.1"/>
</dbReference>
<evidence type="ECO:0000256" key="2">
    <source>
        <dbReference type="PIRSR" id="PIRSR634015-3"/>
    </source>
</evidence>
<comment type="caution">
    <text evidence="4">The sequence shown here is derived from an EMBL/GenBank/DDBJ whole genome shotgun (WGS) entry which is preliminary data.</text>
</comment>
<reference evidence="4 5" key="1">
    <citation type="submission" date="2019-08" db="EMBL/GenBank/DDBJ databases">
        <title>Genome of Vicingus serpentipes NCIMB 15042.</title>
        <authorList>
            <person name="Bowman J.P."/>
        </authorList>
    </citation>
    <scope>NUCLEOTIDE SEQUENCE [LARGE SCALE GENOMIC DNA]</scope>
    <source>
        <strain evidence="4 5">NCIMB 15042</strain>
    </source>
</reference>
<evidence type="ECO:0000256" key="1">
    <source>
        <dbReference type="PIRSR" id="PIRSR634015-1"/>
    </source>
</evidence>
<dbReference type="InterPro" id="IPR027268">
    <property type="entry name" value="Peptidase_M4/M1_CTD_sf"/>
</dbReference>
<dbReference type="OrthoDB" id="9813075at2"/>
<feature type="binding site" evidence="2">
    <location>
        <position position="375"/>
    </location>
    <ligand>
        <name>Zn(2+)</name>
        <dbReference type="ChEBI" id="CHEBI:29105"/>
        <note>catalytic</note>
    </ligand>
</feature>
<keyword evidence="5" id="KW-1185">Reference proteome</keyword>
<dbReference type="Gene3D" id="1.10.390.10">
    <property type="entry name" value="Neutral Protease Domain 2"/>
    <property type="match status" value="1"/>
</dbReference>
<keyword evidence="2" id="KW-0862">Zinc</keyword>
<feature type="binding site" evidence="2">
    <location>
        <position position="371"/>
    </location>
    <ligand>
        <name>Zn(2+)</name>
        <dbReference type="ChEBI" id="CHEBI:29105"/>
        <note>catalytic</note>
    </ligand>
</feature>
<dbReference type="Proteomes" id="UP000321721">
    <property type="component" value="Unassembled WGS sequence"/>
</dbReference>
<evidence type="ECO:0000313" key="4">
    <source>
        <dbReference type="EMBL" id="TXB67050.1"/>
    </source>
</evidence>
<comment type="cofactor">
    <cofactor evidence="2">
        <name>Zn(2+)</name>
        <dbReference type="ChEBI" id="CHEBI:29105"/>
    </cofactor>
    <text evidence="2">Binds 1 zinc ion per subunit.</text>
</comment>
<dbReference type="SUPFAM" id="SSF55486">
    <property type="entry name" value="Metalloproteases ('zincins'), catalytic domain"/>
    <property type="match status" value="1"/>
</dbReference>
<dbReference type="PANTHER" id="PTHR45726">
    <property type="entry name" value="LEUKOTRIENE A-4 HYDROLASE"/>
    <property type="match status" value="1"/>
</dbReference>
<dbReference type="PANTHER" id="PTHR45726:SF3">
    <property type="entry name" value="LEUKOTRIENE A-4 HYDROLASE"/>
    <property type="match status" value="1"/>
</dbReference>
<dbReference type="GO" id="GO:0008237">
    <property type="term" value="F:metallopeptidase activity"/>
    <property type="evidence" value="ECO:0007669"/>
    <property type="project" value="InterPro"/>
</dbReference>